<dbReference type="EMBL" id="CAUYUJ010021049">
    <property type="protein sequence ID" value="CAK0902278.1"/>
    <property type="molecule type" value="Genomic_DNA"/>
</dbReference>
<reference evidence="1" key="1">
    <citation type="submission" date="2023-10" db="EMBL/GenBank/DDBJ databases">
        <authorList>
            <person name="Chen Y."/>
            <person name="Shah S."/>
            <person name="Dougan E. K."/>
            <person name="Thang M."/>
            <person name="Chan C."/>
        </authorList>
    </citation>
    <scope>NUCLEOTIDE SEQUENCE [LARGE SCALE GENOMIC DNA]</scope>
</reference>
<proteinExistence type="predicted"/>
<name>A0ABN9XU49_9DINO</name>
<sequence length="111" mass="11350">MPATGSASFKAVTLSANLCSRFSDASCSSTTAGGSGWLTSWITGGASTSSYMKPSIRGSPCSANVQEDLIHTVTAAVQSLATKITNTAHTTKPLDEGSNSRFCRSVATALL</sequence>
<accession>A0ABN9XU49</accession>
<protein>
    <submittedName>
        <fullName evidence="1">Uncharacterized protein</fullName>
    </submittedName>
</protein>
<evidence type="ECO:0000313" key="1">
    <source>
        <dbReference type="EMBL" id="CAK0902278.1"/>
    </source>
</evidence>
<dbReference type="Proteomes" id="UP001189429">
    <property type="component" value="Unassembled WGS sequence"/>
</dbReference>
<comment type="caution">
    <text evidence="1">The sequence shown here is derived from an EMBL/GenBank/DDBJ whole genome shotgun (WGS) entry which is preliminary data.</text>
</comment>
<organism evidence="1 2">
    <name type="scientific">Prorocentrum cordatum</name>
    <dbReference type="NCBI Taxonomy" id="2364126"/>
    <lineage>
        <taxon>Eukaryota</taxon>
        <taxon>Sar</taxon>
        <taxon>Alveolata</taxon>
        <taxon>Dinophyceae</taxon>
        <taxon>Prorocentrales</taxon>
        <taxon>Prorocentraceae</taxon>
        <taxon>Prorocentrum</taxon>
    </lineage>
</organism>
<evidence type="ECO:0000313" key="2">
    <source>
        <dbReference type="Proteomes" id="UP001189429"/>
    </source>
</evidence>
<gene>
    <name evidence="1" type="ORF">PCOR1329_LOCUS78948</name>
</gene>
<keyword evidence="2" id="KW-1185">Reference proteome</keyword>